<sequence>MTRWLLLVFTFLVFSCSSKESSDRVADQLFESLKENQAKIVISIGGNNFYPQESIFSGQVLISDNLMSLTLTDQFEGKTIINLGGEKWYAAKPIKKAIGSEGPIETSIKMGKIVDKEKMIGEGYMLAEGEITATTFTKDKMVFRFKGKVGKYSDFQQPDKYIPAEGLIVYKKPSVSLGNITEKEAFSSSISN</sequence>
<reference evidence="1" key="1">
    <citation type="submission" date="2021-12" db="EMBL/GenBank/DDBJ databases">
        <title>Novel species in genus Dyadobacter.</title>
        <authorList>
            <person name="Ma C."/>
        </authorList>
    </citation>
    <scope>NUCLEOTIDE SEQUENCE</scope>
    <source>
        <strain evidence="1">LJ419</strain>
    </source>
</reference>
<organism evidence="1 2">
    <name type="scientific">Dyadobacter chenwenxiniae</name>
    <dbReference type="NCBI Taxonomy" id="2906456"/>
    <lineage>
        <taxon>Bacteria</taxon>
        <taxon>Pseudomonadati</taxon>
        <taxon>Bacteroidota</taxon>
        <taxon>Cytophagia</taxon>
        <taxon>Cytophagales</taxon>
        <taxon>Spirosomataceae</taxon>
        <taxon>Dyadobacter</taxon>
    </lineage>
</organism>
<protein>
    <submittedName>
        <fullName evidence="1">Uncharacterized protein</fullName>
    </submittedName>
</protein>
<accession>A0A9X1PNH9</accession>
<keyword evidence="2" id="KW-1185">Reference proteome</keyword>
<dbReference type="EMBL" id="JAJTTC010000006">
    <property type="protein sequence ID" value="MCF0064036.1"/>
    <property type="molecule type" value="Genomic_DNA"/>
</dbReference>
<dbReference type="RefSeq" id="WP_234656964.1">
    <property type="nucleotide sequence ID" value="NZ_CP094997.1"/>
</dbReference>
<evidence type="ECO:0000313" key="2">
    <source>
        <dbReference type="Proteomes" id="UP001139000"/>
    </source>
</evidence>
<evidence type="ECO:0000313" key="1">
    <source>
        <dbReference type="EMBL" id="MCF0064036.1"/>
    </source>
</evidence>
<proteinExistence type="predicted"/>
<dbReference type="Proteomes" id="UP001139000">
    <property type="component" value="Unassembled WGS sequence"/>
</dbReference>
<dbReference type="PROSITE" id="PS51257">
    <property type="entry name" value="PROKAR_LIPOPROTEIN"/>
    <property type="match status" value="1"/>
</dbReference>
<dbReference type="AlphaFoldDB" id="A0A9X1PNH9"/>
<gene>
    <name evidence="1" type="ORF">LXM26_21145</name>
</gene>
<name>A0A9X1PNH9_9BACT</name>
<comment type="caution">
    <text evidence="1">The sequence shown here is derived from an EMBL/GenBank/DDBJ whole genome shotgun (WGS) entry which is preliminary data.</text>
</comment>